<keyword evidence="8" id="KW-0547">Nucleotide-binding</keyword>
<dbReference type="SUPFAM" id="SSF47384">
    <property type="entry name" value="Homodimeric domain of signal transducing histidine kinase"/>
    <property type="match status" value="1"/>
</dbReference>
<dbReference type="PRINTS" id="PR00344">
    <property type="entry name" value="BCTRLSENSOR"/>
</dbReference>
<keyword evidence="12" id="KW-0902">Two-component regulatory system</keyword>
<keyword evidence="23" id="KW-1185">Reference proteome</keyword>
<dbReference type="PANTHER" id="PTHR45339">
    <property type="entry name" value="HYBRID SIGNAL TRANSDUCTION HISTIDINE KINASE J"/>
    <property type="match status" value="1"/>
</dbReference>
<proteinExistence type="predicted"/>
<dbReference type="AlphaFoldDB" id="A0A7W4PGK4"/>
<dbReference type="Gene3D" id="3.30.565.10">
    <property type="entry name" value="Histidine kinase-like ATPase, C-terminal domain"/>
    <property type="match status" value="1"/>
</dbReference>
<dbReference type="Pfam" id="PF01627">
    <property type="entry name" value="Hpt"/>
    <property type="match status" value="1"/>
</dbReference>
<dbReference type="SUPFAM" id="SSF47226">
    <property type="entry name" value="Histidine-containing phosphotransfer domain, HPT domain"/>
    <property type="match status" value="1"/>
</dbReference>
<dbReference type="Gene3D" id="1.20.120.160">
    <property type="entry name" value="HPT domain"/>
    <property type="match status" value="1"/>
</dbReference>
<evidence type="ECO:0000256" key="18">
    <source>
        <dbReference type="SAM" id="Phobius"/>
    </source>
</evidence>
<feature type="transmembrane region" description="Helical" evidence="18">
    <location>
        <begin position="152"/>
        <end position="175"/>
    </location>
</feature>
<dbReference type="SMART" id="SM00073">
    <property type="entry name" value="HPT"/>
    <property type="match status" value="1"/>
</dbReference>
<feature type="domain" description="Histidine kinase" evidence="19">
    <location>
        <begin position="195"/>
        <end position="416"/>
    </location>
</feature>
<dbReference type="CDD" id="cd17546">
    <property type="entry name" value="REC_hyHK_CKI1_RcsC-like"/>
    <property type="match status" value="1"/>
</dbReference>
<dbReference type="Pfam" id="PF02518">
    <property type="entry name" value="HATPase_c"/>
    <property type="match status" value="1"/>
</dbReference>
<evidence type="ECO:0000259" key="20">
    <source>
        <dbReference type="PROSITE" id="PS50110"/>
    </source>
</evidence>
<dbReference type="FunFam" id="1.10.287.130:FF:000002">
    <property type="entry name" value="Two-component osmosensing histidine kinase"/>
    <property type="match status" value="1"/>
</dbReference>
<evidence type="ECO:0000256" key="17">
    <source>
        <dbReference type="PROSITE-ProRule" id="PRU00169"/>
    </source>
</evidence>
<evidence type="ECO:0000256" key="14">
    <source>
        <dbReference type="ARBA" id="ARBA00064003"/>
    </source>
</evidence>
<feature type="domain" description="HPt" evidence="21">
    <location>
        <begin position="738"/>
        <end position="831"/>
    </location>
</feature>
<dbReference type="PROSITE" id="PS50109">
    <property type="entry name" value="HIS_KIN"/>
    <property type="match status" value="1"/>
</dbReference>
<dbReference type="SUPFAM" id="SSF52172">
    <property type="entry name" value="CheY-like"/>
    <property type="match status" value="1"/>
</dbReference>
<keyword evidence="7 18" id="KW-0812">Transmembrane</keyword>
<evidence type="ECO:0000256" key="10">
    <source>
        <dbReference type="ARBA" id="ARBA00022840"/>
    </source>
</evidence>
<name>A0A7W4PGK4_9PROT</name>
<keyword evidence="11 18" id="KW-1133">Transmembrane helix</keyword>
<dbReference type="EC" id="2.7.13.3" evidence="3"/>
<dbReference type="InterPro" id="IPR001789">
    <property type="entry name" value="Sig_transdc_resp-reg_receiver"/>
</dbReference>
<evidence type="ECO:0000256" key="11">
    <source>
        <dbReference type="ARBA" id="ARBA00022989"/>
    </source>
</evidence>
<comment type="catalytic activity">
    <reaction evidence="1">
        <text>ATP + protein L-histidine = ADP + protein N-phospho-L-histidine.</text>
        <dbReference type="EC" id="2.7.13.3"/>
    </reaction>
</comment>
<evidence type="ECO:0000256" key="12">
    <source>
        <dbReference type="ARBA" id="ARBA00023012"/>
    </source>
</evidence>
<evidence type="ECO:0000256" key="4">
    <source>
        <dbReference type="ARBA" id="ARBA00022475"/>
    </source>
</evidence>
<comment type="subcellular location">
    <subcellularLocation>
        <location evidence="2">Cell membrane</location>
        <topology evidence="2">Multi-pass membrane protein</topology>
    </subcellularLocation>
</comment>
<keyword evidence="10" id="KW-0067">ATP-binding</keyword>
<dbReference type="EMBL" id="JABEQF010000005">
    <property type="protein sequence ID" value="MBB2190081.1"/>
    <property type="molecule type" value="Genomic_DNA"/>
</dbReference>
<dbReference type="CDD" id="cd16922">
    <property type="entry name" value="HATPase_EvgS-ArcB-TorS-like"/>
    <property type="match status" value="1"/>
</dbReference>
<feature type="transmembrane region" description="Helical" evidence="18">
    <location>
        <begin position="50"/>
        <end position="73"/>
    </location>
</feature>
<keyword evidence="5 17" id="KW-0597">Phosphoprotein</keyword>
<evidence type="ECO:0000313" key="22">
    <source>
        <dbReference type="EMBL" id="MBB2190081.1"/>
    </source>
</evidence>
<keyword evidence="6" id="KW-0808">Transferase</keyword>
<feature type="domain" description="Response regulatory" evidence="20">
    <location>
        <begin position="566"/>
        <end position="684"/>
    </location>
</feature>
<reference evidence="22 23" key="1">
    <citation type="submission" date="2020-04" db="EMBL/GenBank/DDBJ databases">
        <title>Description of novel Gluconacetobacter.</title>
        <authorList>
            <person name="Sombolestani A."/>
        </authorList>
    </citation>
    <scope>NUCLEOTIDE SEQUENCE [LARGE SCALE GENOMIC DNA]</scope>
    <source>
        <strain evidence="22 23">LMG 21311</strain>
    </source>
</reference>
<evidence type="ECO:0000256" key="13">
    <source>
        <dbReference type="ARBA" id="ARBA00023136"/>
    </source>
</evidence>
<keyword evidence="13 18" id="KW-0472">Membrane</keyword>
<feature type="transmembrane region" description="Helical" evidence="18">
    <location>
        <begin position="85"/>
        <end position="110"/>
    </location>
</feature>
<evidence type="ECO:0000256" key="5">
    <source>
        <dbReference type="ARBA" id="ARBA00022553"/>
    </source>
</evidence>
<dbReference type="GO" id="GO:0005886">
    <property type="term" value="C:plasma membrane"/>
    <property type="evidence" value="ECO:0007669"/>
    <property type="project" value="UniProtKB-SubCell"/>
</dbReference>
<evidence type="ECO:0000256" key="3">
    <source>
        <dbReference type="ARBA" id="ARBA00012438"/>
    </source>
</evidence>
<evidence type="ECO:0000259" key="19">
    <source>
        <dbReference type="PROSITE" id="PS50109"/>
    </source>
</evidence>
<evidence type="ECO:0000256" key="1">
    <source>
        <dbReference type="ARBA" id="ARBA00000085"/>
    </source>
</evidence>
<dbReference type="Pfam" id="PF00512">
    <property type="entry name" value="HisKA"/>
    <property type="match status" value="1"/>
</dbReference>
<feature type="modified residue" description="Phosphohistidine" evidence="16">
    <location>
        <position position="777"/>
    </location>
</feature>
<dbReference type="SMART" id="SM00388">
    <property type="entry name" value="HisKA"/>
    <property type="match status" value="1"/>
</dbReference>
<dbReference type="InterPro" id="IPR011006">
    <property type="entry name" value="CheY-like_superfamily"/>
</dbReference>
<dbReference type="InterPro" id="IPR004358">
    <property type="entry name" value="Sig_transdc_His_kin-like_C"/>
</dbReference>
<dbReference type="InterPro" id="IPR003594">
    <property type="entry name" value="HATPase_dom"/>
</dbReference>
<dbReference type="InterPro" id="IPR005467">
    <property type="entry name" value="His_kinase_dom"/>
</dbReference>
<dbReference type="InterPro" id="IPR036097">
    <property type="entry name" value="HisK_dim/P_sf"/>
</dbReference>
<dbReference type="PROSITE" id="PS50894">
    <property type="entry name" value="HPT"/>
    <property type="match status" value="1"/>
</dbReference>
<evidence type="ECO:0000259" key="21">
    <source>
        <dbReference type="PROSITE" id="PS50894"/>
    </source>
</evidence>
<keyword evidence="9" id="KW-0418">Kinase</keyword>
<dbReference type="Gene3D" id="3.40.50.2300">
    <property type="match status" value="1"/>
</dbReference>
<accession>A0A7W4PGK4</accession>
<feature type="modified residue" description="4-aspartylphosphate" evidence="17">
    <location>
        <position position="615"/>
    </location>
</feature>
<dbReference type="InterPro" id="IPR036641">
    <property type="entry name" value="HPT_dom_sf"/>
</dbReference>
<feature type="transmembrane region" description="Helical" evidence="18">
    <location>
        <begin position="122"/>
        <end position="145"/>
    </location>
</feature>
<dbReference type="SMART" id="SM00448">
    <property type="entry name" value="REC"/>
    <property type="match status" value="1"/>
</dbReference>
<dbReference type="PANTHER" id="PTHR45339:SF1">
    <property type="entry name" value="HYBRID SIGNAL TRANSDUCTION HISTIDINE KINASE J"/>
    <property type="match status" value="1"/>
</dbReference>
<comment type="subunit">
    <text evidence="14">At low DSF concentrations, interacts with RpfF.</text>
</comment>
<dbReference type="Proteomes" id="UP000555756">
    <property type="component" value="Unassembled WGS sequence"/>
</dbReference>
<dbReference type="CDD" id="cd00082">
    <property type="entry name" value="HisKA"/>
    <property type="match status" value="1"/>
</dbReference>
<evidence type="ECO:0000256" key="16">
    <source>
        <dbReference type="PROSITE-ProRule" id="PRU00110"/>
    </source>
</evidence>
<evidence type="ECO:0000313" key="23">
    <source>
        <dbReference type="Proteomes" id="UP000555756"/>
    </source>
</evidence>
<evidence type="ECO:0000256" key="6">
    <source>
        <dbReference type="ARBA" id="ARBA00022679"/>
    </source>
</evidence>
<sequence length="845" mass="90695">MWVHKILSRMKRGGDGEYQIVLNRLAIACLIQGYLVGSYLYGTLTLPRMLLLSGVCDTFLAGGIVVAVALVLFPSRSRTRRIGQMFWDFIFLSLGMHLGDVAVVPLYPIYLWAILGYGFRFGLGYLAGAACVGAASFAIAVHGLAMWRDTGYLFAGLVGGLLIIPLYSASLIRFLSQTRQRAEEASRAKTLFLASVSHELRTPLNAVIGMSRLLDDTDLNAEQRDMVRTIGGAGSSLLGMIQDLLDFSRIEEGRMPVRLHPFDLLAVLREVERIVGVNARAKGLTLACHVTARTPVRLVGDERHLRDILLNLAGNAVKFTERGHVVIAVDGGPLRDGGTSLRVEVSDTGIGISPAAQARVFETFAQADDTVIDRFGGTGLGLAICRKLVDLLGGEIGVHSVVGEGSIFWFFIPVQPVAASSLPEQRPAGLWPGIVLLTGREDRQADLVARLTRQGVGAVVAPNGEAAAALMRRPEGRSVLLTDMTAGDASDAEGAPFPTILLDRDVEAGLPPEALRCRFLSILSPQADDAAISSFLTIVDGLIPFHEDGKPIGGEAGTGRAERSLNILLVEDNLVNQKVLGKILDRAGHRWQAAPNGEDALDMLGEEPFDLVLMDINMPVMNGIEATKLYRFSEVGGGPALPIVALTADGTPEAQQRCRDAGMSGFLLKPVEIDALLDTIDALVPAAAGQKRPRPTGMDVPLDADRPADIPAEEAVVVPFPSATVNRKMVQDLRTLGGDRFRADVIGEFLTDADAIIDRIDRALDAGDWAALLDEAHALRSAGGNVGAERLATLCQEWRGINGHDAPDRAQVHLHAIRQEMGKVREALTPYTVLQAEDGNAGTLR</sequence>
<evidence type="ECO:0000256" key="8">
    <source>
        <dbReference type="ARBA" id="ARBA00022741"/>
    </source>
</evidence>
<keyword evidence="4" id="KW-1003">Cell membrane</keyword>
<evidence type="ECO:0000256" key="15">
    <source>
        <dbReference type="ARBA" id="ARBA00068150"/>
    </source>
</evidence>
<dbReference type="SMART" id="SM00387">
    <property type="entry name" value="HATPase_c"/>
    <property type="match status" value="1"/>
</dbReference>
<evidence type="ECO:0000256" key="2">
    <source>
        <dbReference type="ARBA" id="ARBA00004651"/>
    </source>
</evidence>
<dbReference type="InterPro" id="IPR003661">
    <property type="entry name" value="HisK_dim/P_dom"/>
</dbReference>
<evidence type="ECO:0000256" key="9">
    <source>
        <dbReference type="ARBA" id="ARBA00022777"/>
    </source>
</evidence>
<feature type="transmembrane region" description="Helical" evidence="18">
    <location>
        <begin position="21"/>
        <end position="44"/>
    </location>
</feature>
<protein>
    <recommendedName>
        <fullName evidence="15">Sensory/regulatory protein RpfC</fullName>
        <ecNumber evidence="3">2.7.13.3</ecNumber>
    </recommendedName>
</protein>
<dbReference type="SUPFAM" id="SSF55874">
    <property type="entry name" value="ATPase domain of HSP90 chaperone/DNA topoisomerase II/histidine kinase"/>
    <property type="match status" value="1"/>
</dbReference>
<dbReference type="GO" id="GO:0000155">
    <property type="term" value="F:phosphorelay sensor kinase activity"/>
    <property type="evidence" value="ECO:0007669"/>
    <property type="project" value="InterPro"/>
</dbReference>
<dbReference type="PROSITE" id="PS50110">
    <property type="entry name" value="RESPONSE_REGULATORY"/>
    <property type="match status" value="1"/>
</dbReference>
<gene>
    <name evidence="22" type="ORF">HLH34_08875</name>
</gene>
<dbReference type="Gene3D" id="1.10.287.130">
    <property type="match status" value="1"/>
</dbReference>
<organism evidence="22 23">
    <name type="scientific">Gluconacetobacter azotocaptans</name>
    <dbReference type="NCBI Taxonomy" id="142834"/>
    <lineage>
        <taxon>Bacteria</taxon>
        <taxon>Pseudomonadati</taxon>
        <taxon>Pseudomonadota</taxon>
        <taxon>Alphaproteobacteria</taxon>
        <taxon>Acetobacterales</taxon>
        <taxon>Acetobacteraceae</taxon>
        <taxon>Gluconacetobacter</taxon>
    </lineage>
</organism>
<dbReference type="InterPro" id="IPR036890">
    <property type="entry name" value="HATPase_C_sf"/>
</dbReference>
<dbReference type="Pfam" id="PF00072">
    <property type="entry name" value="Response_reg"/>
    <property type="match status" value="1"/>
</dbReference>
<dbReference type="FunFam" id="3.30.565.10:FF:000010">
    <property type="entry name" value="Sensor histidine kinase RcsC"/>
    <property type="match status" value="1"/>
</dbReference>
<dbReference type="GO" id="GO:0005524">
    <property type="term" value="F:ATP binding"/>
    <property type="evidence" value="ECO:0007669"/>
    <property type="project" value="UniProtKB-KW"/>
</dbReference>
<evidence type="ECO:0000256" key="7">
    <source>
        <dbReference type="ARBA" id="ARBA00022692"/>
    </source>
</evidence>
<comment type="caution">
    <text evidence="22">The sequence shown here is derived from an EMBL/GenBank/DDBJ whole genome shotgun (WGS) entry which is preliminary data.</text>
</comment>
<dbReference type="InterPro" id="IPR008207">
    <property type="entry name" value="Sig_transdc_His_kin_Hpt_dom"/>
</dbReference>
<dbReference type="RefSeq" id="WP_183119205.1">
    <property type="nucleotide sequence ID" value="NZ_JABEQF010000005.1"/>
</dbReference>